<evidence type="ECO:0000313" key="4">
    <source>
        <dbReference type="Proteomes" id="UP000053647"/>
    </source>
</evidence>
<keyword evidence="4" id="KW-1185">Reference proteome</keyword>
<accession>A0A0C9THI2</accession>
<name>A0A0C9THI2_PAXIN</name>
<gene>
    <name evidence="3" type="ORF">PAXINDRAFT_103225</name>
</gene>
<reference evidence="3 4" key="1">
    <citation type="submission" date="2014-06" db="EMBL/GenBank/DDBJ databases">
        <authorList>
            <consortium name="DOE Joint Genome Institute"/>
            <person name="Kuo A."/>
            <person name="Kohler A."/>
            <person name="Nagy L.G."/>
            <person name="Floudas D."/>
            <person name="Copeland A."/>
            <person name="Barry K.W."/>
            <person name="Cichocki N."/>
            <person name="Veneault-Fourrey C."/>
            <person name="LaButti K."/>
            <person name="Lindquist E.A."/>
            <person name="Lipzen A."/>
            <person name="Lundell T."/>
            <person name="Morin E."/>
            <person name="Murat C."/>
            <person name="Sun H."/>
            <person name="Tunlid A."/>
            <person name="Henrissat B."/>
            <person name="Grigoriev I.V."/>
            <person name="Hibbett D.S."/>
            <person name="Martin F."/>
            <person name="Nordberg H.P."/>
            <person name="Cantor M.N."/>
            <person name="Hua S.X."/>
        </authorList>
    </citation>
    <scope>NUCLEOTIDE SEQUENCE [LARGE SCALE GENOMIC DNA]</scope>
    <source>
        <strain evidence="3 4">ATCC 200175</strain>
    </source>
</reference>
<evidence type="ECO:0000259" key="2">
    <source>
        <dbReference type="PROSITE" id="PS50157"/>
    </source>
</evidence>
<feature type="domain" description="C2H2-type" evidence="2">
    <location>
        <begin position="168"/>
        <end position="195"/>
    </location>
</feature>
<sequence length="207" mass="22576">MNLSTLDTFLAAGFTYEQSVYLMQILTEDGPLPSSTSEAAIPPVNGVPSSGGSNVAWADLPNAAQGPLVTVPGDIHPNPPDAPAIQGTPNFIPAPPAMQALTCRLTGGATCTQPLYGTMASLREHMRMHGHKHPGRSFVRCPWMGCQDQLQWENMPRHIGSIHMGIRLQCCRCGKLFTRTKALEKHVVSNKNKRCGKTDNYFDGRFF</sequence>
<reference evidence="4" key="2">
    <citation type="submission" date="2015-01" db="EMBL/GenBank/DDBJ databases">
        <title>Evolutionary Origins and Diversification of the Mycorrhizal Mutualists.</title>
        <authorList>
            <consortium name="DOE Joint Genome Institute"/>
            <consortium name="Mycorrhizal Genomics Consortium"/>
            <person name="Kohler A."/>
            <person name="Kuo A."/>
            <person name="Nagy L.G."/>
            <person name="Floudas D."/>
            <person name="Copeland A."/>
            <person name="Barry K.W."/>
            <person name="Cichocki N."/>
            <person name="Veneault-Fourrey C."/>
            <person name="LaButti K."/>
            <person name="Lindquist E.A."/>
            <person name="Lipzen A."/>
            <person name="Lundell T."/>
            <person name="Morin E."/>
            <person name="Murat C."/>
            <person name="Riley R."/>
            <person name="Ohm R."/>
            <person name="Sun H."/>
            <person name="Tunlid A."/>
            <person name="Henrissat B."/>
            <person name="Grigoriev I.V."/>
            <person name="Hibbett D.S."/>
            <person name="Martin F."/>
        </authorList>
    </citation>
    <scope>NUCLEOTIDE SEQUENCE [LARGE SCALE GENOMIC DNA]</scope>
    <source>
        <strain evidence="4">ATCC 200175</strain>
    </source>
</reference>
<keyword evidence="1" id="KW-0862">Zinc</keyword>
<protein>
    <recommendedName>
        <fullName evidence="2">C2H2-type domain-containing protein</fullName>
    </recommendedName>
</protein>
<evidence type="ECO:0000256" key="1">
    <source>
        <dbReference type="PROSITE-ProRule" id="PRU00042"/>
    </source>
</evidence>
<dbReference type="EMBL" id="KN820157">
    <property type="protein sequence ID" value="KIJ06786.1"/>
    <property type="molecule type" value="Genomic_DNA"/>
</dbReference>
<keyword evidence="1" id="KW-0479">Metal-binding</keyword>
<proteinExistence type="predicted"/>
<dbReference type="Proteomes" id="UP000053647">
    <property type="component" value="Unassembled WGS sequence"/>
</dbReference>
<dbReference type="AlphaFoldDB" id="A0A0C9THI2"/>
<dbReference type="OrthoDB" id="3437960at2759"/>
<organism evidence="3 4">
    <name type="scientific">Paxillus involutus ATCC 200175</name>
    <dbReference type="NCBI Taxonomy" id="664439"/>
    <lineage>
        <taxon>Eukaryota</taxon>
        <taxon>Fungi</taxon>
        <taxon>Dikarya</taxon>
        <taxon>Basidiomycota</taxon>
        <taxon>Agaricomycotina</taxon>
        <taxon>Agaricomycetes</taxon>
        <taxon>Agaricomycetidae</taxon>
        <taxon>Boletales</taxon>
        <taxon>Paxilineae</taxon>
        <taxon>Paxillaceae</taxon>
        <taxon>Paxillus</taxon>
    </lineage>
</organism>
<dbReference type="InterPro" id="IPR013087">
    <property type="entry name" value="Znf_C2H2_type"/>
</dbReference>
<dbReference type="GO" id="GO:0008270">
    <property type="term" value="F:zinc ion binding"/>
    <property type="evidence" value="ECO:0007669"/>
    <property type="project" value="UniProtKB-KW"/>
</dbReference>
<dbReference type="HOGENOM" id="CLU_119646_0_0_1"/>
<evidence type="ECO:0000313" key="3">
    <source>
        <dbReference type="EMBL" id="KIJ06786.1"/>
    </source>
</evidence>
<dbReference type="Gene3D" id="3.30.160.60">
    <property type="entry name" value="Classic Zinc Finger"/>
    <property type="match status" value="1"/>
</dbReference>
<dbReference type="PROSITE" id="PS50157">
    <property type="entry name" value="ZINC_FINGER_C2H2_2"/>
    <property type="match status" value="1"/>
</dbReference>
<keyword evidence="1" id="KW-0863">Zinc-finger</keyword>